<dbReference type="SUPFAM" id="SSF54373">
    <property type="entry name" value="FAD-linked reductases, C-terminal domain"/>
    <property type="match status" value="1"/>
</dbReference>
<dbReference type="Pfam" id="PF01476">
    <property type="entry name" value="LysM"/>
    <property type="match status" value="1"/>
</dbReference>
<proteinExistence type="inferred from homology"/>
<evidence type="ECO:0000256" key="5">
    <source>
        <dbReference type="ARBA" id="ARBA00023002"/>
    </source>
</evidence>
<name>A0A366XVF5_9BACI</name>
<evidence type="ECO:0000256" key="4">
    <source>
        <dbReference type="ARBA" id="ARBA00022827"/>
    </source>
</evidence>
<keyword evidence="8" id="KW-1185">Reference proteome</keyword>
<evidence type="ECO:0000256" key="3">
    <source>
        <dbReference type="ARBA" id="ARBA00022630"/>
    </source>
</evidence>
<evidence type="ECO:0000256" key="2">
    <source>
        <dbReference type="ARBA" id="ARBA00010790"/>
    </source>
</evidence>
<dbReference type="InterPro" id="IPR036188">
    <property type="entry name" value="FAD/NAD-bd_sf"/>
</dbReference>
<dbReference type="InterPro" id="IPR036779">
    <property type="entry name" value="LysM_dom_sf"/>
</dbReference>
<evidence type="ECO:0000313" key="7">
    <source>
        <dbReference type="EMBL" id="RBW67931.1"/>
    </source>
</evidence>
<protein>
    <submittedName>
        <fullName evidence="7">GMC family oxidoreductase</fullName>
    </submittedName>
</protein>
<dbReference type="OrthoDB" id="9787779at2"/>
<dbReference type="InterPro" id="IPR000172">
    <property type="entry name" value="GMC_OxRdtase_N"/>
</dbReference>
<evidence type="ECO:0000313" key="8">
    <source>
        <dbReference type="Proteomes" id="UP000253314"/>
    </source>
</evidence>
<dbReference type="InterPro" id="IPR018392">
    <property type="entry name" value="LysM"/>
</dbReference>
<dbReference type="PANTHER" id="PTHR42784:SF1">
    <property type="entry name" value="PYRANOSE 2-OXIDASE"/>
    <property type="match status" value="1"/>
</dbReference>
<dbReference type="InterPro" id="IPR007867">
    <property type="entry name" value="GMC_OxRtase_C"/>
</dbReference>
<dbReference type="SUPFAM" id="SSF54106">
    <property type="entry name" value="LysM domain"/>
    <property type="match status" value="1"/>
</dbReference>
<evidence type="ECO:0000256" key="1">
    <source>
        <dbReference type="ARBA" id="ARBA00001974"/>
    </source>
</evidence>
<dbReference type="SUPFAM" id="SSF51905">
    <property type="entry name" value="FAD/NAD(P)-binding domain"/>
    <property type="match status" value="1"/>
</dbReference>
<dbReference type="CDD" id="cd00118">
    <property type="entry name" value="LysM"/>
    <property type="match status" value="1"/>
</dbReference>
<dbReference type="PROSITE" id="PS51782">
    <property type="entry name" value="LYSM"/>
    <property type="match status" value="1"/>
</dbReference>
<comment type="similarity">
    <text evidence="2">Belongs to the GMC oxidoreductase family.</text>
</comment>
<dbReference type="Proteomes" id="UP000253314">
    <property type="component" value="Unassembled WGS sequence"/>
</dbReference>
<comment type="caution">
    <text evidence="7">The sequence shown here is derived from an EMBL/GenBank/DDBJ whole genome shotgun (WGS) entry which is preliminary data.</text>
</comment>
<keyword evidence="3" id="KW-0285">Flavoprotein</keyword>
<dbReference type="Gene3D" id="3.50.50.60">
    <property type="entry name" value="FAD/NAD(P)-binding domain"/>
    <property type="match status" value="2"/>
</dbReference>
<dbReference type="GO" id="GO:0016614">
    <property type="term" value="F:oxidoreductase activity, acting on CH-OH group of donors"/>
    <property type="evidence" value="ECO:0007669"/>
    <property type="project" value="InterPro"/>
</dbReference>
<organism evidence="7 8">
    <name type="scientific">Bacillus taeanensis</name>
    <dbReference type="NCBI Taxonomy" id="273032"/>
    <lineage>
        <taxon>Bacteria</taxon>
        <taxon>Bacillati</taxon>
        <taxon>Bacillota</taxon>
        <taxon>Bacilli</taxon>
        <taxon>Bacillales</taxon>
        <taxon>Bacillaceae</taxon>
        <taxon>Bacillus</taxon>
    </lineage>
</organism>
<gene>
    <name evidence="7" type="ORF">DS031_19180</name>
</gene>
<dbReference type="GO" id="GO:0050660">
    <property type="term" value="F:flavin adenine dinucleotide binding"/>
    <property type="evidence" value="ECO:0007669"/>
    <property type="project" value="InterPro"/>
</dbReference>
<evidence type="ECO:0000259" key="6">
    <source>
        <dbReference type="PROSITE" id="PS51782"/>
    </source>
</evidence>
<sequence>MNRMRIYIAHNEDTLRTIAQKFTISVDDLLACNPTIEHPDLNVAGRQVRFPSSSLQQAIPSCDVTDILNPGEYLDHWIPLTPIEEMAQKDYDVIIVGTGAGGSAVLWRLCEQWQKSGKRIAVVEAGDLFLPTHAQNIPTLNGNRRDRFFRNRKFWKPVPTANANIMGDLSLLPSAPHYFEEFIALGGRGMIWGNAVPEMHPVDIAKWPVSLKEMTRYYTIAKQVMNVSSDYGKDSSLTEVILNRLVNNGFPEAVPLPLAVDLQPTKYGYIHSNVFFSSMDFFAWALSFGSFDLAVKARAIKVRTEKNKAVGVEVMTRDKKTYHLRGKTVVLSTSTFETPRILLSSGIPGKAIGHYLTTHSRIDSQAAFETTDFPEILGTADVLVPRTAERDYQIQIGYSHYLYELKPIRNNVLVWFGASGLVESRYENYVALNRENIDEYGVPRLEVHFSYSVKDEKLLHKMTEGVKQAAGAAQGVITSLCSLPPGLVYHEMGTCRMGTDPETSVTNPYGRVHGVQGLYIADNSVIPTSGAANPTLTTIALAIRTADYLMKQFQ</sequence>
<dbReference type="AlphaFoldDB" id="A0A366XVF5"/>
<dbReference type="Pfam" id="PF05199">
    <property type="entry name" value="GMC_oxred_C"/>
    <property type="match status" value="1"/>
</dbReference>
<dbReference type="EMBL" id="QOCW01000027">
    <property type="protein sequence ID" value="RBW67931.1"/>
    <property type="molecule type" value="Genomic_DNA"/>
</dbReference>
<dbReference type="Pfam" id="PF00732">
    <property type="entry name" value="GMC_oxred_N"/>
    <property type="match status" value="1"/>
</dbReference>
<feature type="domain" description="LysM" evidence="6">
    <location>
        <begin position="5"/>
        <end position="50"/>
    </location>
</feature>
<reference evidence="7 8" key="1">
    <citation type="submission" date="2018-07" db="EMBL/GenBank/DDBJ databases">
        <title>Lottiidibacillus patelloidae gen. nov., sp. nov., isolated from the intestinal tract of a marine limpet and the reclassification of B. taeanensis BH030017T, B. algicola KMM 3737T and B. hwajinpoensis SW-72T as genus Lottiidibacillus.</title>
        <authorList>
            <person name="Liu R."/>
            <person name="Huang Z."/>
        </authorList>
    </citation>
    <scope>NUCLEOTIDE SEQUENCE [LARGE SCALE GENOMIC DNA]</scope>
    <source>
        <strain evidence="7 8">BH030017</strain>
    </source>
</reference>
<keyword evidence="5" id="KW-0560">Oxidoreductase</keyword>
<accession>A0A366XVF5</accession>
<keyword evidence="4" id="KW-0274">FAD</keyword>
<dbReference type="Gene3D" id="3.10.350.10">
    <property type="entry name" value="LysM domain"/>
    <property type="match status" value="1"/>
</dbReference>
<comment type="cofactor">
    <cofactor evidence="1">
        <name>FAD</name>
        <dbReference type="ChEBI" id="CHEBI:57692"/>
    </cofactor>
</comment>
<dbReference type="PANTHER" id="PTHR42784">
    <property type="entry name" value="PYRANOSE 2-OXIDASE"/>
    <property type="match status" value="1"/>
</dbReference>
<dbReference type="InterPro" id="IPR051473">
    <property type="entry name" value="P2Ox-like"/>
</dbReference>